<reference evidence="1" key="1">
    <citation type="submission" date="2022-04" db="EMBL/GenBank/DDBJ databases">
        <title>Jade perch genome.</title>
        <authorList>
            <person name="Chao B."/>
        </authorList>
    </citation>
    <scope>NUCLEOTIDE SEQUENCE</scope>
    <source>
        <strain evidence="1">CB-2022</strain>
    </source>
</reference>
<proteinExistence type="predicted"/>
<keyword evidence="2" id="KW-1185">Reference proteome</keyword>
<name>A0ACB8VD01_9TELE</name>
<gene>
    <name evidence="1" type="ORF">L3Q82_019935</name>
</gene>
<evidence type="ECO:0000313" key="1">
    <source>
        <dbReference type="EMBL" id="KAI3353399.1"/>
    </source>
</evidence>
<organism evidence="1 2">
    <name type="scientific">Scortum barcoo</name>
    <name type="common">barcoo grunter</name>
    <dbReference type="NCBI Taxonomy" id="214431"/>
    <lineage>
        <taxon>Eukaryota</taxon>
        <taxon>Metazoa</taxon>
        <taxon>Chordata</taxon>
        <taxon>Craniata</taxon>
        <taxon>Vertebrata</taxon>
        <taxon>Euteleostomi</taxon>
        <taxon>Actinopterygii</taxon>
        <taxon>Neopterygii</taxon>
        <taxon>Teleostei</taxon>
        <taxon>Neoteleostei</taxon>
        <taxon>Acanthomorphata</taxon>
        <taxon>Eupercaria</taxon>
        <taxon>Centrarchiformes</taxon>
        <taxon>Terapontoidei</taxon>
        <taxon>Terapontidae</taxon>
        <taxon>Scortum</taxon>
    </lineage>
</organism>
<sequence length="1451" mass="155735">CVSCPSSSMEISAGDEQLRTTLHCDNKEKLRKKLALLQREYLRTAQRLQVSDYIRAERSEAARRHVRSRITQQNHQDQRDPEIPSIPPLNSSALGLDAHNGTGSGVSECQAPTGGLADSENIRRSQVIRFTLPSDAACPQTPDPGHEAARGHRPSPALRLRSRRSRLRWERRSAEAGVSTENSDEGREQNEQTETAKTEGSQESVKTGGTEVVNESEELFSGTDSESPSLLLTHWNTGQTETGDVEGKELKGRQEQGASQTELRAEREKNSTSLLLTCSNPAVHSEVKEQNGRRKEIEGGEEGKTSIGERDERLCKDSSNKTTEQNAAETRESQESYENAVEIKEEKREMVEGEHDVKGVSLLDSCTLVEGLLFPAEYYVRTTRRMTSSQSQPDMQAFILSQLSVGPHRRSRGRGRGRGFNRRTPDRERSDHHSQTDFPSLTSPSSGPRVGSHAADTPAEPSSRSSGEISDQFSAHQLDADTCSSPVPAARPARGRRRRRGRGRGRPQTPRCSLSLDTHQPGPGQTSDDPQPSSSLLPPTPSLLAADGPKSCLTPGEAVPVPDDPQPAPTHSTATLPSPGGDGAPSSSASEHLEKVYPIFLKSSGRTDKPPLMSRGAVSWRSLLLPSTPPAQRSLLLLPSLSPAPPVNNLMNFDIPQDFHLPDDQFASLKLHKLRQVAMESGVEHFASPSYNTRRSIRRSETCYSGGGSDPVTFLQLPLSLTPSIANSPDPTEAEQAATQSVKLQNVTVEHKLTETSASQTTPGEQQMADLDPECQTHSTSTESMSVVQVCAADCVDQYKEQDTLILNTRVSVSAGNTHRSTERSVKPQLHISPADGPANKVNDSVIGHLDEFQIKESSVVSSEEQTDYRGAVLPLEGQKSAKCQTQDKAVMEALSFECSLQKTPEEPINNCTACNDSEAPGESPVQHLNVKSPAKESAESSEPNPSPPGKNKDEDECLPHHGVHSQLLLSPPLLSASCPFITPRLHSSALLSSPALPSLGLTPHTVPASALPLTSSPSAPALTLPPPHSPSTQALSPPALSPCTSLPPSQPPTSPIGQIRTSPEPPDRVDPASRPDVSSIQSQEGSGGQVGLRTEEAAEEIKCTHTLEAPAGGFLVDACCLLGSSGGLCVAAAGKWAVCLWSQTSASDWSLIHTWAFNEPVISVFSVPDAAGLMCVTLGQLEIREVRMLSCSGLFQVPLCEGLVQTVVGVSKSRVVTSSHSASGSTLQVFTLSDSNSPRPLVSAAVCVAALAPVDGLPDALIGTDDSGGLFIWNLKTGQLLRRVILGDGLSHTACLRGYSYCGVLFVLLQHQLLCSLEEEEVEASLKDQIFLEEEEEEKKKKALFSLVAVNPLSGKSVQATRLYPPKAWSGRLCEADVSGSSVVGLSQSGCVCVWELGRRGASRMVWAPESEGWQLARFGGGGALVTGHHNGDVTLHCRSSSQTSLCLGR</sequence>
<protein>
    <submittedName>
        <fullName evidence="1">Uncharacterized protein</fullName>
    </submittedName>
</protein>
<evidence type="ECO:0000313" key="2">
    <source>
        <dbReference type="Proteomes" id="UP000831701"/>
    </source>
</evidence>
<comment type="caution">
    <text evidence="1">The sequence shown here is derived from an EMBL/GenBank/DDBJ whole genome shotgun (WGS) entry which is preliminary data.</text>
</comment>
<dbReference type="Proteomes" id="UP000831701">
    <property type="component" value="Chromosome 23"/>
</dbReference>
<accession>A0ACB8VD01</accession>
<feature type="non-terminal residue" evidence="1">
    <location>
        <position position="1"/>
    </location>
</feature>
<dbReference type="EMBL" id="CM041553">
    <property type="protein sequence ID" value="KAI3353399.1"/>
    <property type="molecule type" value="Genomic_DNA"/>
</dbReference>